<reference evidence="4" key="2">
    <citation type="submission" date="2020-09" db="EMBL/GenBank/DDBJ databases">
        <authorList>
            <person name="Sun Q."/>
            <person name="Zhou Y."/>
        </authorList>
    </citation>
    <scope>NUCLEOTIDE SEQUENCE</scope>
    <source>
        <strain evidence="4">CGMCC 1.12426</strain>
    </source>
</reference>
<sequence>MDVHETDAGLEITAELPGVAKEDVDAFLTDRTLTIKGEKKASKTVSEKDRQISERSYGPFRRVMALPYVPEHGQIEAHMENGVLTVVVPRPDEASASPRKIELRKKG</sequence>
<dbReference type="InterPro" id="IPR008978">
    <property type="entry name" value="HSP20-like_chaperone"/>
</dbReference>
<dbReference type="PROSITE" id="PS01031">
    <property type="entry name" value="SHSP"/>
    <property type="match status" value="1"/>
</dbReference>
<evidence type="ECO:0000313" key="4">
    <source>
        <dbReference type="EMBL" id="GGB53003.1"/>
    </source>
</evidence>
<organism evidence="4 5">
    <name type="scientific">Roseibium aquae</name>
    <dbReference type="NCBI Taxonomy" id="1323746"/>
    <lineage>
        <taxon>Bacteria</taxon>
        <taxon>Pseudomonadati</taxon>
        <taxon>Pseudomonadota</taxon>
        <taxon>Alphaproteobacteria</taxon>
        <taxon>Hyphomicrobiales</taxon>
        <taxon>Stappiaceae</taxon>
        <taxon>Roseibium</taxon>
    </lineage>
</organism>
<gene>
    <name evidence="4" type="ORF">GCM10011316_26300</name>
</gene>
<dbReference type="OrthoDB" id="9808910at2"/>
<evidence type="ECO:0000256" key="2">
    <source>
        <dbReference type="RuleBase" id="RU003616"/>
    </source>
</evidence>
<feature type="domain" description="SHSP" evidence="3">
    <location>
        <begin position="1"/>
        <end position="106"/>
    </location>
</feature>
<dbReference type="InterPro" id="IPR031107">
    <property type="entry name" value="Small_HSP"/>
</dbReference>
<reference evidence="4" key="1">
    <citation type="journal article" date="2014" name="Int. J. Syst. Evol. Microbiol.">
        <title>Complete genome sequence of Corynebacterium casei LMG S-19264T (=DSM 44701T), isolated from a smear-ripened cheese.</title>
        <authorList>
            <consortium name="US DOE Joint Genome Institute (JGI-PGF)"/>
            <person name="Walter F."/>
            <person name="Albersmeier A."/>
            <person name="Kalinowski J."/>
            <person name="Ruckert C."/>
        </authorList>
    </citation>
    <scope>NUCLEOTIDE SEQUENCE</scope>
    <source>
        <strain evidence="4">CGMCC 1.12426</strain>
    </source>
</reference>
<name>A0A916TLI0_9HYPH</name>
<dbReference type="SUPFAM" id="SSF49764">
    <property type="entry name" value="HSP20-like chaperones"/>
    <property type="match status" value="1"/>
</dbReference>
<dbReference type="EMBL" id="BMFA01000007">
    <property type="protein sequence ID" value="GGB53003.1"/>
    <property type="molecule type" value="Genomic_DNA"/>
</dbReference>
<accession>A0A916TLI0</accession>
<protein>
    <recommendedName>
        <fullName evidence="3">SHSP domain-containing protein</fullName>
    </recommendedName>
</protein>
<proteinExistence type="inferred from homology"/>
<comment type="similarity">
    <text evidence="1 2">Belongs to the small heat shock protein (HSP20) family.</text>
</comment>
<dbReference type="InterPro" id="IPR002068">
    <property type="entry name" value="A-crystallin/Hsp20_dom"/>
</dbReference>
<dbReference type="PANTHER" id="PTHR11527">
    <property type="entry name" value="HEAT-SHOCK PROTEIN 20 FAMILY MEMBER"/>
    <property type="match status" value="1"/>
</dbReference>
<dbReference type="Pfam" id="PF00011">
    <property type="entry name" value="HSP20"/>
    <property type="match status" value="1"/>
</dbReference>
<dbReference type="Gene3D" id="2.60.40.790">
    <property type="match status" value="1"/>
</dbReference>
<evidence type="ECO:0000313" key="5">
    <source>
        <dbReference type="Proteomes" id="UP000605148"/>
    </source>
</evidence>
<evidence type="ECO:0000259" key="3">
    <source>
        <dbReference type="PROSITE" id="PS01031"/>
    </source>
</evidence>
<dbReference type="AlphaFoldDB" id="A0A916TLI0"/>
<dbReference type="RefSeq" id="WP_150496504.1">
    <property type="nucleotide sequence ID" value="NZ_BMFA01000007.1"/>
</dbReference>
<keyword evidence="5" id="KW-1185">Reference proteome</keyword>
<evidence type="ECO:0000256" key="1">
    <source>
        <dbReference type="PROSITE-ProRule" id="PRU00285"/>
    </source>
</evidence>
<comment type="caution">
    <text evidence="4">The sequence shown here is derived from an EMBL/GenBank/DDBJ whole genome shotgun (WGS) entry which is preliminary data.</text>
</comment>
<dbReference type="Proteomes" id="UP000605148">
    <property type="component" value="Unassembled WGS sequence"/>
</dbReference>
<dbReference type="CDD" id="cd06464">
    <property type="entry name" value="ACD_sHsps-like"/>
    <property type="match status" value="1"/>
</dbReference>